<dbReference type="Gene3D" id="3.40.190.100">
    <property type="entry name" value="Glycine betaine-binding periplasmic protein, domain 2"/>
    <property type="match status" value="1"/>
</dbReference>
<dbReference type="STRING" id="1489064.WH96_04180"/>
<organism evidence="2 3">
    <name type="scientific">Kiloniella spongiae</name>
    <dbReference type="NCBI Taxonomy" id="1489064"/>
    <lineage>
        <taxon>Bacteria</taxon>
        <taxon>Pseudomonadati</taxon>
        <taxon>Pseudomonadota</taxon>
        <taxon>Alphaproteobacteria</taxon>
        <taxon>Rhodospirillales</taxon>
        <taxon>Kiloniellaceae</taxon>
        <taxon>Kiloniella</taxon>
    </lineage>
</organism>
<dbReference type="Proteomes" id="UP000035444">
    <property type="component" value="Unassembled WGS sequence"/>
</dbReference>
<keyword evidence="3" id="KW-1185">Reference proteome</keyword>
<dbReference type="InterPro" id="IPR007210">
    <property type="entry name" value="ABC_Gly_betaine_transp_sub-bd"/>
</dbReference>
<dbReference type="GO" id="GO:0043190">
    <property type="term" value="C:ATP-binding cassette (ABC) transporter complex"/>
    <property type="evidence" value="ECO:0007669"/>
    <property type="project" value="InterPro"/>
</dbReference>
<reference evidence="2 3" key="1">
    <citation type="submission" date="2015-03" db="EMBL/GenBank/DDBJ databases">
        <title>Genome Sequence of Kiloniella spongiae MEBiC09566, isolated from a marine sponge.</title>
        <authorList>
            <person name="Shao Z."/>
            <person name="Wang L."/>
            <person name="Li X."/>
        </authorList>
    </citation>
    <scope>NUCLEOTIDE SEQUENCE [LARGE SCALE GENOMIC DNA]</scope>
    <source>
        <strain evidence="2 3">MEBiC09566</strain>
    </source>
</reference>
<dbReference type="EMBL" id="LAQL01000003">
    <property type="protein sequence ID" value="KLN61913.1"/>
    <property type="molecule type" value="Genomic_DNA"/>
</dbReference>
<evidence type="ECO:0000259" key="1">
    <source>
        <dbReference type="Pfam" id="PF04069"/>
    </source>
</evidence>
<proteinExistence type="predicted"/>
<evidence type="ECO:0000313" key="3">
    <source>
        <dbReference type="Proteomes" id="UP000035444"/>
    </source>
</evidence>
<dbReference type="CDD" id="cd13643">
    <property type="entry name" value="PBP2_BCP_2"/>
    <property type="match status" value="1"/>
</dbReference>
<evidence type="ECO:0000313" key="2">
    <source>
        <dbReference type="EMBL" id="KLN61913.1"/>
    </source>
</evidence>
<dbReference type="Pfam" id="PF04069">
    <property type="entry name" value="OpuAC"/>
    <property type="match status" value="1"/>
</dbReference>
<dbReference type="PATRIC" id="fig|1489064.4.peg.2019"/>
<gene>
    <name evidence="2" type="ORF">WH96_04180</name>
</gene>
<accession>A0A0H2MHU1</accession>
<protein>
    <submittedName>
        <fullName evidence="2">Glycine/betaine ABC transporter substrate-binding protein</fullName>
    </submittedName>
</protein>
<sequence length="311" mass="35517">MLITNNLSSGPATASVPESEDPVRIIINNWTSQIVMAKIFGKTLGSKGYNVEYKELTTKDQWARLHRGLEHVQVEVWQGTMAEDLQRVQEKGQIVIAGDHAAKTREEWWYPSYVEKVCPGLPDWKALKKCATLFSHNSTEPKGRYVAGPWEKPEKARIRALEMDFTVSPVKQADDLWVELDKSYQKQEPIVLFNWSPNWIEDRFDGKFVEFPDYAEKCESDPAWGINPKRIHDCGNPKDGWLKKVAWIKMEQNWPCAFAILSDMNFTNAMISQVSALVDADGLSHDQAADKWIKENQDLQATWGNKACSEN</sequence>
<dbReference type="Gene3D" id="3.40.190.10">
    <property type="entry name" value="Periplasmic binding protein-like II"/>
    <property type="match status" value="1"/>
</dbReference>
<dbReference type="GO" id="GO:0022857">
    <property type="term" value="F:transmembrane transporter activity"/>
    <property type="evidence" value="ECO:0007669"/>
    <property type="project" value="InterPro"/>
</dbReference>
<comment type="caution">
    <text evidence="2">The sequence shown here is derived from an EMBL/GenBank/DDBJ whole genome shotgun (WGS) entry which is preliminary data.</text>
</comment>
<dbReference type="Gene3D" id="3.10.105.10">
    <property type="entry name" value="Dipeptide-binding Protein, Domain 3"/>
    <property type="match status" value="1"/>
</dbReference>
<dbReference type="AlphaFoldDB" id="A0A0H2MHU1"/>
<name>A0A0H2MHU1_9PROT</name>
<dbReference type="SUPFAM" id="SSF53850">
    <property type="entry name" value="Periplasmic binding protein-like II"/>
    <property type="match status" value="1"/>
</dbReference>
<feature type="domain" description="ABC-type glycine betaine transport system substrate-binding" evidence="1">
    <location>
        <begin position="21"/>
        <end position="295"/>
    </location>
</feature>